<dbReference type="PANTHER" id="PTHR11232:SF65">
    <property type="entry name" value="SI:DKEY-19B23.8"/>
    <property type="match status" value="1"/>
</dbReference>
<dbReference type="Gene3D" id="2.30.29.30">
    <property type="entry name" value="Pleckstrin-homology domain (PH domain)/Phosphotyrosine-binding domain (PTB)"/>
    <property type="match status" value="1"/>
</dbReference>
<dbReference type="InterPro" id="IPR006020">
    <property type="entry name" value="PTB/PI_dom"/>
</dbReference>
<feature type="domain" description="PID" evidence="1">
    <location>
        <begin position="42"/>
        <end position="166"/>
    </location>
</feature>
<reference evidence="2" key="2">
    <citation type="submission" date="2025-09" db="UniProtKB">
        <authorList>
            <consortium name="Ensembl"/>
        </authorList>
    </citation>
    <scope>IDENTIFICATION</scope>
</reference>
<dbReference type="Pfam" id="PF14719">
    <property type="entry name" value="PID_2"/>
    <property type="match status" value="1"/>
</dbReference>
<dbReference type="InterPro" id="IPR051133">
    <property type="entry name" value="Adapter_Engulfment-Domain"/>
</dbReference>
<accession>A0A8C8CIH6</accession>
<reference evidence="2" key="1">
    <citation type="submission" date="2025-08" db="UniProtKB">
        <authorList>
            <consortium name="Ensembl"/>
        </authorList>
    </citation>
    <scope>IDENTIFICATION</scope>
</reference>
<sequence length="270" mass="30006">MSQSNPSFQLIQTLRKSPAVFRRRFHLRPNRTATLSHGDPLYKVLYLGTEKIYSLDLEQAQGAIGLLLQQWAPGAPEKLCKEHALVLRRHYIEVKEIATGRQLAKTYLRDIAFCAADTKHPNVFLYICKQQGQQLQLQCKIFWCTSAERAKDITACLARSFQTALSDWQGQGSETNHMEKGEGSSEVDGLSVIPSLHTNTSSALSGSLRTGECFVITILEATEQILIYNDGLPRSTDGFVTKKMDLCSECAHSGIGTFTLANSSHNTVRV</sequence>
<dbReference type="SMART" id="SM00462">
    <property type="entry name" value="PTB"/>
    <property type="match status" value="1"/>
</dbReference>
<protein>
    <recommendedName>
        <fullName evidence="1">PID domain-containing protein</fullName>
    </recommendedName>
</protein>
<dbReference type="PANTHER" id="PTHR11232">
    <property type="entry name" value="PHOSPHOTYROSINE INTERACTION DOMAIN-CONTAINING FAMILY MEMBER"/>
    <property type="match status" value="1"/>
</dbReference>
<dbReference type="GO" id="GO:0005769">
    <property type="term" value="C:early endosome"/>
    <property type="evidence" value="ECO:0007669"/>
    <property type="project" value="TreeGrafter"/>
</dbReference>
<dbReference type="Ensembl" id="ENSOTST00005013786.2">
    <property type="protein sequence ID" value="ENSOTSP00005012579.1"/>
    <property type="gene ID" value="ENSOTSG00005006479.2"/>
</dbReference>
<dbReference type="GeneTree" id="ENSGT00800000125278"/>
<organism evidence="2 3">
    <name type="scientific">Oncorhynchus tshawytscha</name>
    <name type="common">Chinook salmon</name>
    <name type="synonym">Salmo tshawytscha</name>
    <dbReference type="NCBI Taxonomy" id="74940"/>
    <lineage>
        <taxon>Eukaryota</taxon>
        <taxon>Metazoa</taxon>
        <taxon>Chordata</taxon>
        <taxon>Craniata</taxon>
        <taxon>Vertebrata</taxon>
        <taxon>Euteleostomi</taxon>
        <taxon>Actinopterygii</taxon>
        <taxon>Neopterygii</taxon>
        <taxon>Teleostei</taxon>
        <taxon>Protacanthopterygii</taxon>
        <taxon>Salmoniformes</taxon>
        <taxon>Salmonidae</taxon>
        <taxon>Salmoninae</taxon>
        <taxon>Oncorhynchus</taxon>
    </lineage>
</organism>
<dbReference type="PROSITE" id="PS01179">
    <property type="entry name" value="PID"/>
    <property type="match status" value="1"/>
</dbReference>
<dbReference type="SUPFAM" id="SSF50729">
    <property type="entry name" value="PH domain-like"/>
    <property type="match status" value="1"/>
</dbReference>
<proteinExistence type="predicted"/>
<name>A0A8C8CIH6_ONCTS</name>
<evidence type="ECO:0000259" key="1">
    <source>
        <dbReference type="PROSITE" id="PS01179"/>
    </source>
</evidence>
<evidence type="ECO:0000313" key="2">
    <source>
        <dbReference type="Ensembl" id="ENSOTSP00005012579.1"/>
    </source>
</evidence>
<evidence type="ECO:0000313" key="3">
    <source>
        <dbReference type="Proteomes" id="UP000694402"/>
    </source>
</evidence>
<dbReference type="CDD" id="cd00934">
    <property type="entry name" value="PTB"/>
    <property type="match status" value="1"/>
</dbReference>
<keyword evidence="3" id="KW-1185">Reference proteome</keyword>
<dbReference type="InterPro" id="IPR011993">
    <property type="entry name" value="PH-like_dom_sf"/>
</dbReference>
<dbReference type="Proteomes" id="UP000694402">
    <property type="component" value="Unassembled WGS sequence"/>
</dbReference>
<dbReference type="AlphaFoldDB" id="A0A8C8CIH6"/>